<name>A0A6N2N2L7_SALVM</name>
<gene>
    <name evidence="2" type="ORF">SVIM_LOCUS442738</name>
</gene>
<evidence type="ECO:0000313" key="2">
    <source>
        <dbReference type="EMBL" id="VFU59947.1"/>
    </source>
</evidence>
<proteinExistence type="predicted"/>
<keyword evidence="1" id="KW-0472">Membrane</keyword>
<organism evidence="2">
    <name type="scientific">Salix viminalis</name>
    <name type="common">Common osier</name>
    <name type="synonym">Basket willow</name>
    <dbReference type="NCBI Taxonomy" id="40686"/>
    <lineage>
        <taxon>Eukaryota</taxon>
        <taxon>Viridiplantae</taxon>
        <taxon>Streptophyta</taxon>
        <taxon>Embryophyta</taxon>
        <taxon>Tracheophyta</taxon>
        <taxon>Spermatophyta</taxon>
        <taxon>Magnoliopsida</taxon>
        <taxon>eudicotyledons</taxon>
        <taxon>Gunneridae</taxon>
        <taxon>Pentapetalae</taxon>
        <taxon>rosids</taxon>
        <taxon>fabids</taxon>
        <taxon>Malpighiales</taxon>
        <taxon>Salicaceae</taxon>
        <taxon>Saliceae</taxon>
        <taxon>Salix</taxon>
    </lineage>
</organism>
<keyword evidence="1" id="KW-0812">Transmembrane</keyword>
<accession>A0A6N2N2L7</accession>
<reference evidence="2" key="1">
    <citation type="submission" date="2019-03" db="EMBL/GenBank/DDBJ databases">
        <authorList>
            <person name="Mank J."/>
            <person name="Almeida P."/>
        </authorList>
    </citation>
    <scope>NUCLEOTIDE SEQUENCE</scope>
    <source>
        <strain evidence="2">78183</strain>
    </source>
</reference>
<feature type="transmembrane region" description="Helical" evidence="1">
    <location>
        <begin position="6"/>
        <end position="24"/>
    </location>
</feature>
<protein>
    <submittedName>
        <fullName evidence="2">Uncharacterized protein</fullName>
    </submittedName>
</protein>
<dbReference type="EMBL" id="CAADRP010002040">
    <property type="protein sequence ID" value="VFU59947.1"/>
    <property type="molecule type" value="Genomic_DNA"/>
</dbReference>
<sequence>MNLGYILLSIHLPLMFLVLSLNRYDGTRIYSCIEQPRSEDEESDAFDYCSVYDGKFFPSTVSQISCGISSYVVYNPDVISKEPL</sequence>
<dbReference type="AlphaFoldDB" id="A0A6N2N2L7"/>
<keyword evidence="1" id="KW-1133">Transmembrane helix</keyword>
<evidence type="ECO:0000256" key="1">
    <source>
        <dbReference type="SAM" id="Phobius"/>
    </source>
</evidence>